<keyword evidence="3" id="KW-0805">Transcription regulation</keyword>
<dbReference type="InterPro" id="IPR011789">
    <property type="entry name" value="CueR"/>
</dbReference>
<dbReference type="InterPro" id="IPR000551">
    <property type="entry name" value="MerR-type_HTH_dom"/>
</dbReference>
<dbReference type="RefSeq" id="WP_345422009.1">
    <property type="nucleotide sequence ID" value="NZ_AP031496.1"/>
</dbReference>
<evidence type="ECO:0000256" key="4">
    <source>
        <dbReference type="ARBA" id="ARBA00023125"/>
    </source>
</evidence>
<dbReference type="InterPro" id="IPR015358">
    <property type="entry name" value="Tscrpt_reg_MerR_DNA-bd"/>
</dbReference>
<evidence type="ECO:0000256" key="2">
    <source>
        <dbReference type="ARBA" id="ARBA00022490"/>
    </source>
</evidence>
<gene>
    <name evidence="8" type="primary">cueR</name>
    <name evidence="8" type="ORF">GCM10025791_23380</name>
</gene>
<dbReference type="InterPro" id="IPR047057">
    <property type="entry name" value="MerR_fam"/>
</dbReference>
<dbReference type="Proteomes" id="UP001409585">
    <property type="component" value="Unassembled WGS sequence"/>
</dbReference>
<dbReference type="Pfam" id="PF09278">
    <property type="entry name" value="MerR-DNA-bind"/>
    <property type="match status" value="1"/>
</dbReference>
<accession>A0AAV3U3B5</accession>
<reference evidence="9" key="1">
    <citation type="journal article" date="2019" name="Int. J. Syst. Evol. Microbiol.">
        <title>The Global Catalogue of Microorganisms (GCM) 10K type strain sequencing project: providing services to taxonomists for standard genome sequencing and annotation.</title>
        <authorList>
            <consortium name="The Broad Institute Genomics Platform"/>
            <consortium name="The Broad Institute Genome Sequencing Center for Infectious Disease"/>
            <person name="Wu L."/>
            <person name="Ma J."/>
        </authorList>
    </citation>
    <scope>NUCLEOTIDE SEQUENCE [LARGE SCALE GENOMIC DNA]</scope>
    <source>
        <strain evidence="9">JCM 19134</strain>
    </source>
</reference>
<protein>
    <submittedName>
        <fullName evidence="8">Cu(I)-responsive transcriptional regulator</fullName>
    </submittedName>
</protein>
<sequence>MRRVQKHRPEMSQARQSGYYNISEASELSGVSAKMIRHYEQIGLMPEADRTDANYRIFSQSDIHTLQFIKRARSLGFSMKKIATLLNLYQDKGRPSSEVKRLAEEHIQSLNEAIKEMQEMRDTLSNLAKHCRGDERPDCPILEGISCSH</sequence>
<dbReference type="PANTHER" id="PTHR30204:SF94">
    <property type="entry name" value="HEAVY METAL-DEPENDENT TRANSCRIPTIONAL REGULATOR HI_0293-RELATED"/>
    <property type="match status" value="1"/>
</dbReference>
<dbReference type="NCBIfam" id="TIGR02044">
    <property type="entry name" value="CueR"/>
    <property type="match status" value="1"/>
</dbReference>
<feature type="domain" description="HTH merR-type" evidence="7">
    <location>
        <begin position="19"/>
        <end position="88"/>
    </location>
</feature>
<dbReference type="AlphaFoldDB" id="A0AAV3U3B5"/>
<dbReference type="PRINTS" id="PR00040">
    <property type="entry name" value="HTHMERR"/>
</dbReference>
<dbReference type="SMART" id="SM00422">
    <property type="entry name" value="HTH_MERR"/>
    <property type="match status" value="1"/>
</dbReference>
<dbReference type="GO" id="GO:0003700">
    <property type="term" value="F:DNA-binding transcription factor activity"/>
    <property type="evidence" value="ECO:0007669"/>
    <property type="project" value="InterPro"/>
</dbReference>
<feature type="coiled-coil region" evidence="6">
    <location>
        <begin position="100"/>
        <end position="130"/>
    </location>
</feature>
<dbReference type="PROSITE" id="PS50937">
    <property type="entry name" value="HTH_MERR_2"/>
    <property type="match status" value="1"/>
</dbReference>
<dbReference type="GO" id="GO:0003677">
    <property type="term" value="F:DNA binding"/>
    <property type="evidence" value="ECO:0007669"/>
    <property type="project" value="UniProtKB-KW"/>
</dbReference>
<keyword evidence="9" id="KW-1185">Reference proteome</keyword>
<name>A0AAV3U3B5_9ALTE</name>
<evidence type="ECO:0000256" key="5">
    <source>
        <dbReference type="ARBA" id="ARBA00023163"/>
    </source>
</evidence>
<dbReference type="PANTHER" id="PTHR30204">
    <property type="entry name" value="REDOX-CYCLING DRUG-SENSING TRANSCRIPTIONAL ACTIVATOR SOXR"/>
    <property type="match status" value="1"/>
</dbReference>
<dbReference type="Pfam" id="PF00376">
    <property type="entry name" value="MerR"/>
    <property type="match status" value="1"/>
</dbReference>
<keyword evidence="4" id="KW-0238">DNA-binding</keyword>
<dbReference type="PROSITE" id="PS00552">
    <property type="entry name" value="HTH_MERR_1"/>
    <property type="match status" value="1"/>
</dbReference>
<keyword evidence="6" id="KW-0175">Coiled coil</keyword>
<comment type="subcellular location">
    <subcellularLocation>
        <location evidence="1">Cytoplasm</location>
    </subcellularLocation>
</comment>
<evidence type="ECO:0000256" key="3">
    <source>
        <dbReference type="ARBA" id="ARBA00023015"/>
    </source>
</evidence>
<dbReference type="InterPro" id="IPR009061">
    <property type="entry name" value="DNA-bd_dom_put_sf"/>
</dbReference>
<keyword evidence="2" id="KW-0963">Cytoplasm</keyword>
<dbReference type="CDD" id="cd01108">
    <property type="entry name" value="HTH_CueR"/>
    <property type="match status" value="1"/>
</dbReference>
<evidence type="ECO:0000313" key="9">
    <source>
        <dbReference type="Proteomes" id="UP001409585"/>
    </source>
</evidence>
<dbReference type="GO" id="GO:0005507">
    <property type="term" value="F:copper ion binding"/>
    <property type="evidence" value="ECO:0007669"/>
    <property type="project" value="InterPro"/>
</dbReference>
<proteinExistence type="predicted"/>
<evidence type="ECO:0000256" key="6">
    <source>
        <dbReference type="SAM" id="Coils"/>
    </source>
</evidence>
<dbReference type="GO" id="GO:0005737">
    <property type="term" value="C:cytoplasm"/>
    <property type="evidence" value="ECO:0007669"/>
    <property type="project" value="UniProtKB-SubCell"/>
</dbReference>
<dbReference type="GO" id="GO:0045893">
    <property type="term" value="P:positive regulation of DNA-templated transcription"/>
    <property type="evidence" value="ECO:0007669"/>
    <property type="project" value="InterPro"/>
</dbReference>
<comment type="caution">
    <text evidence="8">The sequence shown here is derived from an EMBL/GenBank/DDBJ whole genome shotgun (WGS) entry which is preliminary data.</text>
</comment>
<dbReference type="Gene3D" id="1.10.1660.10">
    <property type="match status" value="1"/>
</dbReference>
<organism evidence="8 9">
    <name type="scientific">Halioxenophilus aromaticivorans</name>
    <dbReference type="NCBI Taxonomy" id="1306992"/>
    <lineage>
        <taxon>Bacteria</taxon>
        <taxon>Pseudomonadati</taxon>
        <taxon>Pseudomonadota</taxon>
        <taxon>Gammaproteobacteria</taxon>
        <taxon>Alteromonadales</taxon>
        <taxon>Alteromonadaceae</taxon>
        <taxon>Halioxenophilus</taxon>
    </lineage>
</organism>
<dbReference type="SUPFAM" id="SSF46955">
    <property type="entry name" value="Putative DNA-binding domain"/>
    <property type="match status" value="1"/>
</dbReference>
<keyword evidence="5" id="KW-0804">Transcription</keyword>
<evidence type="ECO:0000259" key="7">
    <source>
        <dbReference type="PROSITE" id="PS50937"/>
    </source>
</evidence>
<dbReference type="EMBL" id="BAABLX010000020">
    <property type="protein sequence ID" value="GAA4943889.1"/>
    <property type="molecule type" value="Genomic_DNA"/>
</dbReference>
<evidence type="ECO:0000313" key="8">
    <source>
        <dbReference type="EMBL" id="GAA4943889.1"/>
    </source>
</evidence>
<evidence type="ECO:0000256" key="1">
    <source>
        <dbReference type="ARBA" id="ARBA00004496"/>
    </source>
</evidence>